<sequence>MTLSCPSLRDDQGSVTILALFVVIGLLLSLTSLTTVYLTEKQFTELERVQLNHHSLHQMTYQLVLNQVNQTEVPPAKFGQFTFPTGTTRYSLSKINNQALLYIDSQTTDTFSMRYYYALPEAMIWLTD</sequence>
<evidence type="ECO:0000313" key="2">
    <source>
        <dbReference type="EMBL" id="GEM04406.1"/>
    </source>
</evidence>
<name>A0A1I6PRI5_9BACI</name>
<dbReference type="OrthoDB" id="9950651at2"/>
<dbReference type="AlphaFoldDB" id="A0A1I6PRI5"/>
<dbReference type="Proteomes" id="UP000199139">
    <property type="component" value="Unassembled WGS sequence"/>
</dbReference>
<reference evidence="3 4" key="1">
    <citation type="submission" date="2016-10" db="EMBL/GenBank/DDBJ databases">
        <authorList>
            <person name="de Groot N.N."/>
        </authorList>
    </citation>
    <scope>NUCLEOTIDE SEQUENCE [LARGE SCALE GENOMIC DNA]</scope>
    <source>
        <strain evidence="3 4">DSM 17074</strain>
    </source>
</reference>
<keyword evidence="5" id="KW-1185">Reference proteome</keyword>
<evidence type="ECO:0000256" key="1">
    <source>
        <dbReference type="SAM" id="Phobius"/>
    </source>
</evidence>
<dbReference type="RefSeq" id="WP_089852834.1">
    <property type="nucleotide sequence ID" value="NZ_BJWJ01000012.1"/>
</dbReference>
<protein>
    <recommendedName>
        <fullName evidence="6">Competence protein ComGG</fullName>
    </recommendedName>
</protein>
<feature type="transmembrane region" description="Helical" evidence="1">
    <location>
        <begin position="15"/>
        <end position="38"/>
    </location>
</feature>
<keyword evidence="1" id="KW-0472">Membrane</keyword>
<dbReference type="STRING" id="306541.SAMN05421668_102160"/>
<dbReference type="EMBL" id="FPAI01000002">
    <property type="protein sequence ID" value="SFS42804.1"/>
    <property type="molecule type" value="Genomic_DNA"/>
</dbReference>
<keyword evidence="1" id="KW-1133">Transmembrane helix</keyword>
<dbReference type="EMBL" id="BJWJ01000012">
    <property type="protein sequence ID" value="GEM04406.1"/>
    <property type="molecule type" value="Genomic_DNA"/>
</dbReference>
<evidence type="ECO:0008006" key="6">
    <source>
        <dbReference type="Google" id="ProtNLM"/>
    </source>
</evidence>
<keyword evidence="1" id="KW-0812">Transmembrane</keyword>
<reference evidence="2 5" key="2">
    <citation type="submission" date="2019-07" db="EMBL/GenBank/DDBJ databases">
        <title>Whole genome shotgun sequence of Halolactibacillus miurensis NBRC 100873.</title>
        <authorList>
            <person name="Hosoyama A."/>
            <person name="Uohara A."/>
            <person name="Ohji S."/>
            <person name="Ichikawa N."/>
        </authorList>
    </citation>
    <scope>NUCLEOTIDE SEQUENCE [LARGE SCALE GENOMIC DNA]</scope>
    <source>
        <strain evidence="2 5">NBRC 100873</strain>
    </source>
</reference>
<gene>
    <name evidence="2" type="ORF">HMI01_13940</name>
    <name evidence="3" type="ORF">SAMN05421668_102160</name>
</gene>
<accession>A0A1I6PRI5</accession>
<proteinExistence type="predicted"/>
<evidence type="ECO:0000313" key="4">
    <source>
        <dbReference type="Proteomes" id="UP000199139"/>
    </source>
</evidence>
<dbReference type="Proteomes" id="UP000321773">
    <property type="component" value="Unassembled WGS sequence"/>
</dbReference>
<organism evidence="3 4">
    <name type="scientific">Halolactibacillus miurensis</name>
    <dbReference type="NCBI Taxonomy" id="306541"/>
    <lineage>
        <taxon>Bacteria</taxon>
        <taxon>Bacillati</taxon>
        <taxon>Bacillota</taxon>
        <taxon>Bacilli</taxon>
        <taxon>Bacillales</taxon>
        <taxon>Bacillaceae</taxon>
        <taxon>Halolactibacillus</taxon>
    </lineage>
</organism>
<evidence type="ECO:0000313" key="5">
    <source>
        <dbReference type="Proteomes" id="UP000321773"/>
    </source>
</evidence>
<evidence type="ECO:0000313" key="3">
    <source>
        <dbReference type="EMBL" id="SFS42804.1"/>
    </source>
</evidence>